<dbReference type="EMBL" id="QGNW01000085">
    <property type="protein sequence ID" value="RVW99744.1"/>
    <property type="molecule type" value="Genomic_DNA"/>
</dbReference>
<name>A0A438ISQ3_VITVI</name>
<protein>
    <submittedName>
        <fullName evidence="1">Uncharacterized protein</fullName>
    </submittedName>
</protein>
<comment type="caution">
    <text evidence="1">The sequence shown here is derived from an EMBL/GenBank/DDBJ whole genome shotgun (WGS) entry which is preliminary data.</text>
</comment>
<sequence>MGSPITSTIRGVEIRLDPESICRIFDIAPVGLRVYNSKMWTTVSGFEPREGIKRICGLSRHPWDGQTLNAQLDGHQQSTTPYINSLGTRMEELVVRVKCIEDRLERSREEMMTYLRSVFPPLPHQP</sequence>
<proteinExistence type="predicted"/>
<accession>A0A438ISQ3</accession>
<evidence type="ECO:0000313" key="2">
    <source>
        <dbReference type="Proteomes" id="UP000288805"/>
    </source>
</evidence>
<dbReference type="Proteomes" id="UP000288805">
    <property type="component" value="Unassembled WGS sequence"/>
</dbReference>
<organism evidence="1 2">
    <name type="scientific">Vitis vinifera</name>
    <name type="common">Grape</name>
    <dbReference type="NCBI Taxonomy" id="29760"/>
    <lineage>
        <taxon>Eukaryota</taxon>
        <taxon>Viridiplantae</taxon>
        <taxon>Streptophyta</taxon>
        <taxon>Embryophyta</taxon>
        <taxon>Tracheophyta</taxon>
        <taxon>Spermatophyta</taxon>
        <taxon>Magnoliopsida</taxon>
        <taxon>eudicotyledons</taxon>
        <taxon>Gunneridae</taxon>
        <taxon>Pentapetalae</taxon>
        <taxon>rosids</taxon>
        <taxon>Vitales</taxon>
        <taxon>Vitaceae</taxon>
        <taxon>Viteae</taxon>
        <taxon>Vitis</taxon>
    </lineage>
</organism>
<dbReference type="AlphaFoldDB" id="A0A438ISQ3"/>
<evidence type="ECO:0000313" key="1">
    <source>
        <dbReference type="EMBL" id="RVW99744.1"/>
    </source>
</evidence>
<gene>
    <name evidence="1" type="ORF">CK203_029272</name>
</gene>
<reference evidence="1 2" key="1">
    <citation type="journal article" date="2018" name="PLoS Genet.">
        <title>Population sequencing reveals clonal diversity and ancestral inbreeding in the grapevine cultivar Chardonnay.</title>
        <authorList>
            <person name="Roach M.J."/>
            <person name="Johnson D.L."/>
            <person name="Bohlmann J."/>
            <person name="van Vuuren H.J."/>
            <person name="Jones S.J."/>
            <person name="Pretorius I.S."/>
            <person name="Schmidt S.A."/>
            <person name="Borneman A.R."/>
        </authorList>
    </citation>
    <scope>NUCLEOTIDE SEQUENCE [LARGE SCALE GENOMIC DNA]</scope>
    <source>
        <strain evidence="2">cv. Chardonnay</strain>
        <tissue evidence="1">Leaf</tissue>
    </source>
</reference>